<comment type="subcellular location">
    <subcellularLocation>
        <location evidence="1">Cell membrane</location>
        <topology evidence="1">Multi-pass membrane protein</topology>
    </subcellularLocation>
</comment>
<dbReference type="GO" id="GO:0022857">
    <property type="term" value="F:transmembrane transporter activity"/>
    <property type="evidence" value="ECO:0007669"/>
    <property type="project" value="InterPro"/>
</dbReference>
<dbReference type="SUPFAM" id="SSF103473">
    <property type="entry name" value="MFS general substrate transporter"/>
    <property type="match status" value="1"/>
</dbReference>
<feature type="transmembrane region" description="Helical" evidence="7">
    <location>
        <begin position="46"/>
        <end position="62"/>
    </location>
</feature>
<dbReference type="OrthoDB" id="478565at2"/>
<reference evidence="9 10" key="1">
    <citation type="submission" date="2018-07" db="EMBL/GenBank/DDBJ databases">
        <title>Bacillus sp. YLB-04 draft genome sequence.</title>
        <authorList>
            <person name="Yu L."/>
            <person name="Tang X."/>
        </authorList>
    </citation>
    <scope>NUCLEOTIDE SEQUENCE [LARGE SCALE GENOMIC DNA]</scope>
    <source>
        <strain evidence="9 10">YLB-04</strain>
    </source>
</reference>
<dbReference type="InterPro" id="IPR047200">
    <property type="entry name" value="MFS_YcaD-like"/>
</dbReference>
<evidence type="ECO:0000256" key="2">
    <source>
        <dbReference type="ARBA" id="ARBA00022448"/>
    </source>
</evidence>
<dbReference type="PANTHER" id="PTHR23521">
    <property type="entry name" value="TRANSPORTER MFS SUPERFAMILY"/>
    <property type="match status" value="1"/>
</dbReference>
<feature type="transmembrane region" description="Helical" evidence="7">
    <location>
        <begin position="334"/>
        <end position="358"/>
    </location>
</feature>
<feature type="transmembrane region" description="Helical" evidence="7">
    <location>
        <begin position="298"/>
        <end position="322"/>
    </location>
</feature>
<sequence>MKKNPAAHFWILVSTVGISGISQGMLLPLVAIIFEQDGLSSSLNGMNATALYIGILLASPFMEAPLRRFGYKPIILAGGLTVAVALALFPVWKGFWFWFMLRFLIGIGDHMLHFGAQTWITATSPENRRGRNVSVYGLFFGIGFAVGPLLTRLVEINEALPFIISSVLSVISWLFVWLLKNDSPEMDGAGSAGTYLGTFSRFGKVLKIAWVSLLPPLGYGFLEASLNGNFPVLALRNGLDISSVSIILPAFSIGGILFQFPLGIMSDRFGRRNVLMGIMLSGFIFFIAAGIFHKTALGLLICFFLAGMAVGTTFSLGISYMADLLPKQLLPAGNLMCGIFFSIGSVTGPFIGGLAIQYTEGATFFYMISALLLMIFAALYFFKQPRPLETRPAAG</sequence>
<evidence type="ECO:0000256" key="4">
    <source>
        <dbReference type="ARBA" id="ARBA00022692"/>
    </source>
</evidence>
<evidence type="ECO:0000256" key="7">
    <source>
        <dbReference type="SAM" id="Phobius"/>
    </source>
</evidence>
<name>A0A3D8GP72_9BACI</name>
<organism evidence="9 10">
    <name type="scientific">Neobacillus piezotolerans</name>
    <dbReference type="NCBI Taxonomy" id="2259171"/>
    <lineage>
        <taxon>Bacteria</taxon>
        <taxon>Bacillati</taxon>
        <taxon>Bacillota</taxon>
        <taxon>Bacilli</taxon>
        <taxon>Bacillales</taxon>
        <taxon>Bacillaceae</taxon>
        <taxon>Neobacillus</taxon>
    </lineage>
</organism>
<dbReference type="Pfam" id="PF07690">
    <property type="entry name" value="MFS_1"/>
    <property type="match status" value="2"/>
</dbReference>
<protein>
    <submittedName>
        <fullName evidence="9">MFS transporter</fullName>
    </submittedName>
</protein>
<feature type="transmembrane region" description="Helical" evidence="7">
    <location>
        <begin position="9"/>
        <end position="34"/>
    </location>
</feature>
<dbReference type="PROSITE" id="PS00216">
    <property type="entry name" value="SUGAR_TRANSPORT_1"/>
    <property type="match status" value="1"/>
</dbReference>
<dbReference type="GO" id="GO:0005886">
    <property type="term" value="C:plasma membrane"/>
    <property type="evidence" value="ECO:0007669"/>
    <property type="project" value="UniProtKB-SubCell"/>
</dbReference>
<evidence type="ECO:0000256" key="1">
    <source>
        <dbReference type="ARBA" id="ARBA00004651"/>
    </source>
</evidence>
<evidence type="ECO:0000313" key="10">
    <source>
        <dbReference type="Proteomes" id="UP000257144"/>
    </source>
</evidence>
<dbReference type="InterPro" id="IPR005829">
    <property type="entry name" value="Sugar_transporter_CS"/>
</dbReference>
<dbReference type="PROSITE" id="PS50850">
    <property type="entry name" value="MFS"/>
    <property type="match status" value="1"/>
</dbReference>
<feature type="transmembrane region" description="Helical" evidence="7">
    <location>
        <begin position="274"/>
        <end position="292"/>
    </location>
</feature>
<feature type="transmembrane region" description="Helical" evidence="7">
    <location>
        <begin position="69"/>
        <end position="89"/>
    </location>
</feature>
<dbReference type="InterPro" id="IPR011701">
    <property type="entry name" value="MFS"/>
</dbReference>
<keyword evidence="5 7" id="KW-1133">Transmembrane helix</keyword>
<keyword evidence="6 7" id="KW-0472">Membrane</keyword>
<dbReference type="EMBL" id="QNQT01000007">
    <property type="protein sequence ID" value="RDU36082.1"/>
    <property type="molecule type" value="Genomic_DNA"/>
</dbReference>
<dbReference type="RefSeq" id="WP_115453010.1">
    <property type="nucleotide sequence ID" value="NZ_QNQT01000007.1"/>
</dbReference>
<dbReference type="Gene3D" id="1.20.1250.20">
    <property type="entry name" value="MFS general substrate transporter like domains"/>
    <property type="match status" value="2"/>
</dbReference>
<accession>A0A3D8GP72</accession>
<keyword evidence="10" id="KW-1185">Reference proteome</keyword>
<comment type="caution">
    <text evidence="9">The sequence shown here is derived from an EMBL/GenBank/DDBJ whole genome shotgun (WGS) entry which is preliminary data.</text>
</comment>
<keyword evidence="2" id="KW-0813">Transport</keyword>
<feature type="transmembrane region" description="Helical" evidence="7">
    <location>
        <begin position="242"/>
        <end position="262"/>
    </location>
</feature>
<dbReference type="CDD" id="cd17477">
    <property type="entry name" value="MFS_YcaD_like"/>
    <property type="match status" value="1"/>
</dbReference>
<evidence type="ECO:0000256" key="6">
    <source>
        <dbReference type="ARBA" id="ARBA00023136"/>
    </source>
</evidence>
<dbReference type="InterPro" id="IPR020846">
    <property type="entry name" value="MFS_dom"/>
</dbReference>
<dbReference type="Proteomes" id="UP000257144">
    <property type="component" value="Unassembled WGS sequence"/>
</dbReference>
<feature type="transmembrane region" description="Helical" evidence="7">
    <location>
        <begin position="205"/>
        <end position="222"/>
    </location>
</feature>
<gene>
    <name evidence="9" type="ORF">DRW41_15985</name>
</gene>
<evidence type="ECO:0000313" key="9">
    <source>
        <dbReference type="EMBL" id="RDU36082.1"/>
    </source>
</evidence>
<evidence type="ECO:0000259" key="8">
    <source>
        <dbReference type="PROSITE" id="PS50850"/>
    </source>
</evidence>
<evidence type="ECO:0000256" key="3">
    <source>
        <dbReference type="ARBA" id="ARBA00022475"/>
    </source>
</evidence>
<dbReference type="AlphaFoldDB" id="A0A3D8GP72"/>
<keyword evidence="3" id="KW-1003">Cell membrane</keyword>
<feature type="domain" description="Major facilitator superfamily (MFS) profile" evidence="8">
    <location>
        <begin position="8"/>
        <end position="386"/>
    </location>
</feature>
<feature type="transmembrane region" description="Helical" evidence="7">
    <location>
        <begin position="364"/>
        <end position="382"/>
    </location>
</feature>
<evidence type="ECO:0000256" key="5">
    <source>
        <dbReference type="ARBA" id="ARBA00022989"/>
    </source>
</evidence>
<keyword evidence="4 7" id="KW-0812">Transmembrane</keyword>
<proteinExistence type="predicted"/>
<feature type="transmembrane region" description="Helical" evidence="7">
    <location>
        <begin position="159"/>
        <end position="179"/>
    </location>
</feature>
<dbReference type="InterPro" id="IPR036259">
    <property type="entry name" value="MFS_trans_sf"/>
</dbReference>
<dbReference type="PANTHER" id="PTHR23521:SF2">
    <property type="entry name" value="TRANSPORTER MFS SUPERFAMILY"/>
    <property type="match status" value="1"/>
</dbReference>
<feature type="transmembrane region" description="Helical" evidence="7">
    <location>
        <begin position="133"/>
        <end position="153"/>
    </location>
</feature>